<sequence>MPIILTDKDGIYGELDGVRFVSGFDNVTENTCGDEWVVLQDVGRTGFNDYIALKMDK</sequence>
<organism evidence="1 2">
    <name type="scientific">Moraxella caprae</name>
    <dbReference type="NCBI Taxonomy" id="90240"/>
    <lineage>
        <taxon>Bacteria</taxon>
        <taxon>Pseudomonadati</taxon>
        <taxon>Pseudomonadota</taxon>
        <taxon>Gammaproteobacteria</taxon>
        <taxon>Moraxellales</taxon>
        <taxon>Moraxellaceae</taxon>
        <taxon>Moraxella</taxon>
    </lineage>
</organism>
<gene>
    <name evidence="1" type="ORF">NCTC12877_01607</name>
</gene>
<proteinExistence type="predicted"/>
<dbReference type="AlphaFoldDB" id="A0A378QZX4"/>
<dbReference type="RefSeq" id="WP_228130335.1">
    <property type="nucleotide sequence ID" value="NZ_UGQB01000004.1"/>
</dbReference>
<dbReference type="EMBL" id="UGQB01000004">
    <property type="protein sequence ID" value="STZ08603.1"/>
    <property type="molecule type" value="Genomic_DNA"/>
</dbReference>
<name>A0A378QZX4_9GAMM</name>
<accession>A0A378QZX4</accession>
<dbReference type="STRING" id="1122244.GCA_000426885_00007"/>
<reference evidence="1 2" key="1">
    <citation type="submission" date="2018-06" db="EMBL/GenBank/DDBJ databases">
        <authorList>
            <consortium name="Pathogen Informatics"/>
            <person name="Doyle S."/>
        </authorList>
    </citation>
    <scope>NUCLEOTIDE SEQUENCE [LARGE SCALE GENOMIC DNA]</scope>
    <source>
        <strain evidence="1 2">NCTC12877</strain>
    </source>
</reference>
<evidence type="ECO:0000313" key="1">
    <source>
        <dbReference type="EMBL" id="STZ08603.1"/>
    </source>
</evidence>
<evidence type="ECO:0000313" key="2">
    <source>
        <dbReference type="Proteomes" id="UP000254065"/>
    </source>
</evidence>
<keyword evidence="2" id="KW-1185">Reference proteome</keyword>
<dbReference type="Proteomes" id="UP000254065">
    <property type="component" value="Unassembled WGS sequence"/>
</dbReference>
<protein>
    <submittedName>
        <fullName evidence="1">Uncharacterized protein</fullName>
    </submittedName>
</protein>